<keyword evidence="10" id="KW-1185">Reference proteome</keyword>
<feature type="domain" description="RNA polymerase sigma-70 region 2" evidence="7">
    <location>
        <begin position="55"/>
        <end position="117"/>
    </location>
</feature>
<sequence>MAGGRGATWRSGASGRRAGGAVASSPWRVRRRPAPSGQREPWSLRDEDDVQDAWDRYGGELFGFVLKALGDRQLAEDVVQEVFVRAWQSFDPARASLRTWLFAIARNAVADALRQRAARRTVHRDGPDGEDPADGEPEPDPMDRLLERIQLEAALERLSPEHRQAVTGVHFGGRTCAELGRELGIPASTMRSRLYYGMRTLRLVLEENGWLAP</sequence>
<evidence type="ECO:0000256" key="1">
    <source>
        <dbReference type="ARBA" id="ARBA00010641"/>
    </source>
</evidence>
<dbReference type="InterPro" id="IPR013325">
    <property type="entry name" value="RNA_pol_sigma_r2"/>
</dbReference>
<evidence type="ECO:0000313" key="10">
    <source>
        <dbReference type="Proteomes" id="UP000749040"/>
    </source>
</evidence>
<accession>A0ABS2TYN1</accession>
<name>A0ABS2TYN1_9ACTN</name>
<dbReference type="Proteomes" id="UP000749040">
    <property type="component" value="Unassembled WGS sequence"/>
</dbReference>
<comment type="caution">
    <text evidence="9">The sequence shown here is derived from an EMBL/GenBank/DDBJ whole genome shotgun (WGS) entry which is preliminary data.</text>
</comment>
<evidence type="ECO:0000313" key="9">
    <source>
        <dbReference type="EMBL" id="MBM9508096.1"/>
    </source>
</evidence>
<evidence type="ECO:0000259" key="7">
    <source>
        <dbReference type="Pfam" id="PF04542"/>
    </source>
</evidence>
<organism evidence="9 10">
    <name type="scientific">Actinacidiphila acididurans</name>
    <dbReference type="NCBI Taxonomy" id="2784346"/>
    <lineage>
        <taxon>Bacteria</taxon>
        <taxon>Bacillati</taxon>
        <taxon>Actinomycetota</taxon>
        <taxon>Actinomycetes</taxon>
        <taxon>Kitasatosporales</taxon>
        <taxon>Streptomycetaceae</taxon>
        <taxon>Actinacidiphila</taxon>
    </lineage>
</organism>
<feature type="region of interest" description="Disordered" evidence="6">
    <location>
        <begin position="1"/>
        <end position="45"/>
    </location>
</feature>
<dbReference type="PANTHER" id="PTHR43133:SF62">
    <property type="entry name" value="RNA POLYMERASE SIGMA FACTOR SIGZ"/>
    <property type="match status" value="1"/>
</dbReference>
<keyword evidence="4" id="KW-0238">DNA-binding</keyword>
<gene>
    <name evidence="9" type="ORF">ITX44_26795</name>
</gene>
<dbReference type="Gene3D" id="1.10.10.10">
    <property type="entry name" value="Winged helix-like DNA-binding domain superfamily/Winged helix DNA-binding domain"/>
    <property type="match status" value="1"/>
</dbReference>
<proteinExistence type="inferred from homology"/>
<dbReference type="Pfam" id="PF04545">
    <property type="entry name" value="Sigma70_r4"/>
    <property type="match status" value="1"/>
</dbReference>
<evidence type="ECO:0000256" key="6">
    <source>
        <dbReference type="SAM" id="MobiDB-lite"/>
    </source>
</evidence>
<dbReference type="InterPro" id="IPR013324">
    <property type="entry name" value="RNA_pol_sigma_r3/r4-like"/>
</dbReference>
<dbReference type="InterPro" id="IPR036388">
    <property type="entry name" value="WH-like_DNA-bd_sf"/>
</dbReference>
<evidence type="ECO:0000256" key="2">
    <source>
        <dbReference type="ARBA" id="ARBA00023015"/>
    </source>
</evidence>
<feature type="compositionally biased region" description="Low complexity" evidence="6">
    <location>
        <begin position="7"/>
        <end position="25"/>
    </location>
</feature>
<reference evidence="9 10" key="1">
    <citation type="submission" date="2021-01" db="EMBL/GenBank/DDBJ databases">
        <title>Streptomyces acididurans sp. nov., isolated from a peat swamp forest soil.</title>
        <authorList>
            <person name="Chantavorakit T."/>
            <person name="Duangmal K."/>
        </authorList>
    </citation>
    <scope>NUCLEOTIDE SEQUENCE [LARGE SCALE GENOMIC DNA]</scope>
    <source>
        <strain evidence="9 10">KK5PA1</strain>
    </source>
</reference>
<evidence type="ECO:0000259" key="8">
    <source>
        <dbReference type="Pfam" id="PF04545"/>
    </source>
</evidence>
<dbReference type="CDD" id="cd06171">
    <property type="entry name" value="Sigma70_r4"/>
    <property type="match status" value="1"/>
</dbReference>
<dbReference type="Pfam" id="PF04542">
    <property type="entry name" value="Sigma70_r2"/>
    <property type="match status" value="1"/>
</dbReference>
<dbReference type="SUPFAM" id="SSF88659">
    <property type="entry name" value="Sigma3 and sigma4 domains of RNA polymerase sigma factors"/>
    <property type="match status" value="1"/>
</dbReference>
<dbReference type="InterPro" id="IPR007627">
    <property type="entry name" value="RNA_pol_sigma70_r2"/>
</dbReference>
<feature type="domain" description="RNA polymerase sigma-70 region 4" evidence="8">
    <location>
        <begin position="154"/>
        <end position="202"/>
    </location>
</feature>
<evidence type="ECO:0000256" key="4">
    <source>
        <dbReference type="ARBA" id="ARBA00023125"/>
    </source>
</evidence>
<keyword evidence="5" id="KW-0804">Transcription</keyword>
<keyword evidence="2" id="KW-0805">Transcription regulation</keyword>
<dbReference type="EMBL" id="JADKYB010000016">
    <property type="protein sequence ID" value="MBM9508096.1"/>
    <property type="molecule type" value="Genomic_DNA"/>
</dbReference>
<dbReference type="SUPFAM" id="SSF88946">
    <property type="entry name" value="Sigma2 domain of RNA polymerase sigma factors"/>
    <property type="match status" value="1"/>
</dbReference>
<dbReference type="InterPro" id="IPR039425">
    <property type="entry name" value="RNA_pol_sigma-70-like"/>
</dbReference>
<dbReference type="Gene3D" id="1.10.1740.10">
    <property type="match status" value="1"/>
</dbReference>
<dbReference type="InterPro" id="IPR007630">
    <property type="entry name" value="RNA_pol_sigma70_r4"/>
</dbReference>
<feature type="compositionally biased region" description="Acidic residues" evidence="6">
    <location>
        <begin position="128"/>
        <end position="140"/>
    </location>
</feature>
<evidence type="ECO:0000256" key="3">
    <source>
        <dbReference type="ARBA" id="ARBA00023082"/>
    </source>
</evidence>
<dbReference type="InterPro" id="IPR014284">
    <property type="entry name" value="RNA_pol_sigma-70_dom"/>
</dbReference>
<feature type="region of interest" description="Disordered" evidence="6">
    <location>
        <begin position="117"/>
        <end position="142"/>
    </location>
</feature>
<protein>
    <submittedName>
        <fullName evidence="9">Sigma-70 family RNA polymerase sigma factor</fullName>
    </submittedName>
</protein>
<evidence type="ECO:0000256" key="5">
    <source>
        <dbReference type="ARBA" id="ARBA00023163"/>
    </source>
</evidence>
<dbReference type="PANTHER" id="PTHR43133">
    <property type="entry name" value="RNA POLYMERASE ECF-TYPE SIGMA FACTO"/>
    <property type="match status" value="1"/>
</dbReference>
<dbReference type="NCBIfam" id="TIGR02937">
    <property type="entry name" value="sigma70-ECF"/>
    <property type="match status" value="1"/>
</dbReference>
<comment type="similarity">
    <text evidence="1">Belongs to the sigma-70 factor family. ECF subfamily.</text>
</comment>
<keyword evidence="3" id="KW-0731">Sigma factor</keyword>